<name>A0A4R4WIG5_9ACTN</name>
<dbReference type="PANTHER" id="PTHR34980">
    <property type="entry name" value="INNER MEMBRANE PROTEIN-RELATED-RELATED"/>
    <property type="match status" value="1"/>
</dbReference>
<dbReference type="OrthoDB" id="9812349at2"/>
<dbReference type="PANTHER" id="PTHR34980:SF2">
    <property type="entry name" value="INNER MEMBRANE PROTEIN YHAH-RELATED"/>
    <property type="match status" value="1"/>
</dbReference>
<keyword evidence="4" id="KW-1185">Reference proteome</keyword>
<feature type="transmembrane region" description="Helical" evidence="2">
    <location>
        <begin position="56"/>
        <end position="75"/>
    </location>
</feature>
<evidence type="ECO:0000256" key="2">
    <source>
        <dbReference type="SAM" id="Phobius"/>
    </source>
</evidence>
<comment type="caution">
    <text evidence="3">The sequence shown here is derived from an EMBL/GenBank/DDBJ whole genome shotgun (WGS) entry which is preliminary data.</text>
</comment>
<reference evidence="3 4" key="1">
    <citation type="submission" date="2019-02" db="EMBL/GenBank/DDBJ databases">
        <title>Draft genome sequences of novel Actinobacteria.</title>
        <authorList>
            <person name="Sahin N."/>
            <person name="Ay H."/>
            <person name="Saygin H."/>
        </authorList>
    </citation>
    <scope>NUCLEOTIDE SEQUENCE [LARGE SCALE GENOMIC DNA]</scope>
    <source>
        <strain evidence="3 4">16K104</strain>
    </source>
</reference>
<dbReference type="GO" id="GO:0005886">
    <property type="term" value="C:plasma membrane"/>
    <property type="evidence" value="ECO:0007669"/>
    <property type="project" value="TreeGrafter"/>
</dbReference>
<dbReference type="RefSeq" id="WP_132326421.1">
    <property type="nucleotide sequence ID" value="NZ_SMKR01000182.1"/>
</dbReference>
<dbReference type="AlphaFoldDB" id="A0A4R4WIG5"/>
<organism evidence="3 4">
    <name type="scientific">Kribbella turkmenica</name>
    <dbReference type="NCBI Taxonomy" id="2530375"/>
    <lineage>
        <taxon>Bacteria</taxon>
        <taxon>Bacillati</taxon>
        <taxon>Actinomycetota</taxon>
        <taxon>Actinomycetes</taxon>
        <taxon>Propionibacteriales</taxon>
        <taxon>Kribbellaceae</taxon>
        <taxon>Kribbella</taxon>
    </lineage>
</organism>
<accession>A0A4R4WIG5</accession>
<keyword evidence="2" id="KW-1133">Transmembrane helix</keyword>
<dbReference type="Pfam" id="PF05656">
    <property type="entry name" value="DUF805"/>
    <property type="match status" value="1"/>
</dbReference>
<evidence type="ECO:0000256" key="1">
    <source>
        <dbReference type="SAM" id="MobiDB-lite"/>
    </source>
</evidence>
<feature type="transmembrane region" description="Helical" evidence="2">
    <location>
        <begin position="87"/>
        <end position="106"/>
    </location>
</feature>
<proteinExistence type="predicted"/>
<keyword evidence="2" id="KW-0812">Transmembrane</keyword>
<protein>
    <submittedName>
        <fullName evidence="3">DUF805 domain-containing protein</fullName>
    </submittedName>
</protein>
<dbReference type="EMBL" id="SMKR01000182">
    <property type="protein sequence ID" value="TDD16174.1"/>
    <property type="molecule type" value="Genomic_DNA"/>
</dbReference>
<evidence type="ECO:0000313" key="3">
    <source>
        <dbReference type="EMBL" id="TDD16174.1"/>
    </source>
</evidence>
<sequence length="141" mass="15668">MQWYIDVLKKYAVFSGRARRKEYWMFVLFNVIVSIILSILDRALGLTYGSGASQSGWLSTIYSLAVLVPAIAVGIRRMHDTNRSGWWILINLIPCVGFIWFIVLAAQEGTVGDNQYGPDPKAAERFGQPGTGPVEPGYPTV</sequence>
<keyword evidence="2" id="KW-0472">Membrane</keyword>
<evidence type="ECO:0000313" key="4">
    <source>
        <dbReference type="Proteomes" id="UP000295172"/>
    </source>
</evidence>
<feature type="region of interest" description="Disordered" evidence="1">
    <location>
        <begin position="117"/>
        <end position="141"/>
    </location>
</feature>
<feature type="transmembrane region" description="Helical" evidence="2">
    <location>
        <begin position="23"/>
        <end position="44"/>
    </location>
</feature>
<dbReference type="Proteomes" id="UP000295172">
    <property type="component" value="Unassembled WGS sequence"/>
</dbReference>
<dbReference type="InterPro" id="IPR008523">
    <property type="entry name" value="DUF805"/>
</dbReference>
<gene>
    <name evidence="3" type="ORF">E1218_30255</name>
</gene>